<reference evidence="15 16" key="1">
    <citation type="submission" date="2016-10" db="EMBL/GenBank/DDBJ databases">
        <title>The Draft Genome Sequence of Actinokineospora bangkokensis 44EHWT reveals the biosynthetic pathway of antifungal compounds Thailandins with unusual extender unit butylmalonyl-CoA.</title>
        <authorList>
            <person name="Greule A."/>
            <person name="Intra B."/>
            <person name="Flemming S."/>
            <person name="Rommel M.G."/>
            <person name="Panbangred W."/>
            <person name="Bechthold A."/>
        </authorList>
    </citation>
    <scope>NUCLEOTIDE SEQUENCE [LARGE SCALE GENOMIC DNA]</scope>
    <source>
        <strain evidence="15 16">44EHW</strain>
    </source>
</reference>
<accession>A0A1Q9LJS9</accession>
<keyword evidence="6" id="KW-0028">Amino-acid biosynthesis</keyword>
<evidence type="ECO:0000256" key="2">
    <source>
        <dbReference type="ARBA" id="ARBA00004496"/>
    </source>
</evidence>
<keyword evidence="5" id="KW-0963">Cytoplasm</keyword>
<evidence type="ECO:0000313" key="15">
    <source>
        <dbReference type="EMBL" id="OLR92239.1"/>
    </source>
</evidence>
<dbReference type="SUPFAM" id="SSF53850">
    <property type="entry name" value="Periplasmic binding protein-like II"/>
    <property type="match status" value="1"/>
</dbReference>
<evidence type="ECO:0000256" key="13">
    <source>
        <dbReference type="NCBIfam" id="TIGR00070"/>
    </source>
</evidence>
<dbReference type="InterPro" id="IPR001348">
    <property type="entry name" value="ATP_PRibTrfase_HisG"/>
</dbReference>
<sequence length="289" mass="30826">MVTLALPTGSLTEPTLRLFDAAGLAVRRVSARSLRATIAFPGVRQVVFCKPREIPGFVADGVFDLGLTGSDWIEETGAKVEPVRDFNYSKATEAGWGVVLAVPVDHPATTIAQLPPGTRIATEYPTLAGNHFQRLGLEVTVVHSHGSTEAKVPDLADAVLEVVETGTSLRHNGLRELATVRRCVPRLIANPQAWGDPRRRAAIDRLSALLGAATAAAEHTLLTVLTPADRWDAVRDLLPARWWRLGGQEGVVVAQAPYPLVGLAEAITALVDAGAVQVVETAVAKLVER</sequence>
<evidence type="ECO:0000256" key="4">
    <source>
        <dbReference type="ARBA" id="ARBA00011946"/>
    </source>
</evidence>
<feature type="domain" description="ATP phosphoribosyltransferase catalytic" evidence="14">
    <location>
        <begin position="50"/>
        <end position="206"/>
    </location>
</feature>
<evidence type="ECO:0000256" key="12">
    <source>
        <dbReference type="ARBA" id="ARBA00024861"/>
    </source>
</evidence>
<keyword evidence="10" id="KW-0067">ATP-binding</keyword>
<evidence type="ECO:0000256" key="8">
    <source>
        <dbReference type="ARBA" id="ARBA00022679"/>
    </source>
</evidence>
<dbReference type="STRING" id="1193682.BJP25_23245"/>
<name>A0A1Q9LJS9_9PSEU</name>
<gene>
    <name evidence="15" type="ORF">BJP25_23245</name>
</gene>
<dbReference type="EC" id="2.4.2.17" evidence="4 13"/>
<organism evidence="15 16">
    <name type="scientific">Actinokineospora bangkokensis</name>
    <dbReference type="NCBI Taxonomy" id="1193682"/>
    <lineage>
        <taxon>Bacteria</taxon>
        <taxon>Bacillati</taxon>
        <taxon>Actinomycetota</taxon>
        <taxon>Actinomycetes</taxon>
        <taxon>Pseudonocardiales</taxon>
        <taxon>Pseudonocardiaceae</taxon>
        <taxon>Actinokineospora</taxon>
    </lineage>
</organism>
<dbReference type="UniPathway" id="UPA00031">
    <property type="reaction ID" value="UER00006"/>
</dbReference>
<dbReference type="RefSeq" id="WP_075976128.1">
    <property type="nucleotide sequence ID" value="NZ_MKQR01000017.1"/>
</dbReference>
<dbReference type="GO" id="GO:0005524">
    <property type="term" value="F:ATP binding"/>
    <property type="evidence" value="ECO:0007669"/>
    <property type="project" value="UniProtKB-KW"/>
</dbReference>
<evidence type="ECO:0000256" key="3">
    <source>
        <dbReference type="ARBA" id="ARBA00004667"/>
    </source>
</evidence>
<comment type="pathway">
    <text evidence="3">Amino-acid biosynthesis; L-histidine biosynthesis; L-histidine from 5-phospho-alpha-D-ribose 1-diphosphate: step 1/9.</text>
</comment>
<evidence type="ECO:0000256" key="5">
    <source>
        <dbReference type="ARBA" id="ARBA00022490"/>
    </source>
</evidence>
<dbReference type="GO" id="GO:0003879">
    <property type="term" value="F:ATP phosphoribosyltransferase activity"/>
    <property type="evidence" value="ECO:0007669"/>
    <property type="project" value="UniProtKB-UniRule"/>
</dbReference>
<dbReference type="GO" id="GO:0005737">
    <property type="term" value="C:cytoplasm"/>
    <property type="evidence" value="ECO:0007669"/>
    <property type="project" value="UniProtKB-SubCell"/>
</dbReference>
<evidence type="ECO:0000259" key="14">
    <source>
        <dbReference type="Pfam" id="PF01634"/>
    </source>
</evidence>
<dbReference type="GO" id="GO:0000105">
    <property type="term" value="P:L-histidine biosynthetic process"/>
    <property type="evidence" value="ECO:0007669"/>
    <property type="project" value="UniProtKB-UniRule"/>
</dbReference>
<evidence type="ECO:0000256" key="7">
    <source>
        <dbReference type="ARBA" id="ARBA00022676"/>
    </source>
</evidence>
<keyword evidence="8 15" id="KW-0808">Transferase</keyword>
<comment type="subcellular location">
    <subcellularLocation>
        <location evidence="2">Cytoplasm</location>
    </subcellularLocation>
</comment>
<dbReference type="PANTHER" id="PTHR21403">
    <property type="entry name" value="ATP PHOSPHORIBOSYLTRANSFERASE ATP-PRTASE"/>
    <property type="match status" value="1"/>
</dbReference>
<comment type="catalytic activity">
    <reaction evidence="1">
        <text>1-(5-phospho-beta-D-ribosyl)-ATP + diphosphate = 5-phospho-alpha-D-ribose 1-diphosphate + ATP</text>
        <dbReference type="Rhea" id="RHEA:18473"/>
        <dbReference type="ChEBI" id="CHEBI:30616"/>
        <dbReference type="ChEBI" id="CHEBI:33019"/>
        <dbReference type="ChEBI" id="CHEBI:58017"/>
        <dbReference type="ChEBI" id="CHEBI:73183"/>
        <dbReference type="EC" id="2.4.2.17"/>
    </reaction>
</comment>
<keyword evidence="9" id="KW-0547">Nucleotide-binding</keyword>
<dbReference type="NCBIfam" id="TIGR00070">
    <property type="entry name" value="hisG"/>
    <property type="match status" value="1"/>
</dbReference>
<dbReference type="Proteomes" id="UP000186040">
    <property type="component" value="Unassembled WGS sequence"/>
</dbReference>
<evidence type="ECO:0000256" key="1">
    <source>
        <dbReference type="ARBA" id="ARBA00000915"/>
    </source>
</evidence>
<comment type="function">
    <text evidence="12">Catalyzes the condensation of ATP and 5-phosphoribose 1-diphosphate to form N'-(5'-phosphoribosyl)-ATP (PR-ATP). Has a crucial role in the pathway because the rate of histidine biosynthesis seems to be controlled primarily by regulation of HisG enzymatic activity.</text>
</comment>
<evidence type="ECO:0000256" key="10">
    <source>
        <dbReference type="ARBA" id="ARBA00022840"/>
    </source>
</evidence>
<dbReference type="PANTHER" id="PTHR21403:SF10">
    <property type="entry name" value="ATP PHOSPHORIBOSYLTRANSFERASE"/>
    <property type="match status" value="1"/>
</dbReference>
<evidence type="ECO:0000313" key="16">
    <source>
        <dbReference type="Proteomes" id="UP000186040"/>
    </source>
</evidence>
<keyword evidence="11" id="KW-0368">Histidine biosynthesis</keyword>
<dbReference type="Pfam" id="PF01634">
    <property type="entry name" value="HisG"/>
    <property type="match status" value="1"/>
</dbReference>
<dbReference type="Gene3D" id="3.40.190.10">
    <property type="entry name" value="Periplasmic binding protein-like II"/>
    <property type="match status" value="2"/>
</dbReference>
<dbReference type="OrthoDB" id="9801867at2"/>
<protein>
    <recommendedName>
        <fullName evidence="4 13">ATP phosphoribosyltransferase</fullName>
        <ecNumber evidence="4 13">2.4.2.17</ecNumber>
    </recommendedName>
</protein>
<evidence type="ECO:0000256" key="11">
    <source>
        <dbReference type="ARBA" id="ARBA00023102"/>
    </source>
</evidence>
<keyword evidence="7 15" id="KW-0328">Glycosyltransferase</keyword>
<evidence type="ECO:0000256" key="6">
    <source>
        <dbReference type="ARBA" id="ARBA00022605"/>
    </source>
</evidence>
<comment type="caution">
    <text evidence="15">The sequence shown here is derived from an EMBL/GenBank/DDBJ whole genome shotgun (WGS) entry which is preliminary data.</text>
</comment>
<dbReference type="EMBL" id="MKQR01000017">
    <property type="protein sequence ID" value="OLR92239.1"/>
    <property type="molecule type" value="Genomic_DNA"/>
</dbReference>
<keyword evidence="16" id="KW-1185">Reference proteome</keyword>
<evidence type="ECO:0000256" key="9">
    <source>
        <dbReference type="ARBA" id="ARBA00022741"/>
    </source>
</evidence>
<dbReference type="AlphaFoldDB" id="A0A1Q9LJS9"/>
<proteinExistence type="predicted"/>
<dbReference type="InterPro" id="IPR013820">
    <property type="entry name" value="ATP_PRibTrfase_cat"/>
</dbReference>